<dbReference type="RefSeq" id="XP_027196888.1">
    <property type="nucleotide sequence ID" value="XM_027341087.1"/>
</dbReference>
<evidence type="ECO:0000256" key="3">
    <source>
        <dbReference type="SAM" id="MobiDB-lite"/>
    </source>
</evidence>
<organism evidence="4 5">
    <name type="scientific">Dermatophagoides pteronyssinus</name>
    <name type="common">European house dust mite</name>
    <dbReference type="NCBI Taxonomy" id="6956"/>
    <lineage>
        <taxon>Eukaryota</taxon>
        <taxon>Metazoa</taxon>
        <taxon>Ecdysozoa</taxon>
        <taxon>Arthropoda</taxon>
        <taxon>Chelicerata</taxon>
        <taxon>Arachnida</taxon>
        <taxon>Acari</taxon>
        <taxon>Acariformes</taxon>
        <taxon>Sarcoptiformes</taxon>
        <taxon>Astigmata</taxon>
        <taxon>Psoroptidia</taxon>
        <taxon>Analgoidea</taxon>
        <taxon>Pyroglyphidae</taxon>
        <taxon>Dermatophagoidinae</taxon>
        <taxon>Dermatophagoides</taxon>
    </lineage>
</organism>
<feature type="compositionally biased region" description="Polar residues" evidence="3">
    <location>
        <begin position="628"/>
        <end position="648"/>
    </location>
</feature>
<feature type="compositionally biased region" description="Acidic residues" evidence="3">
    <location>
        <begin position="305"/>
        <end position="315"/>
    </location>
</feature>
<dbReference type="OMA" id="NQLHKYY"/>
<feature type="compositionally biased region" description="Polar residues" evidence="3">
    <location>
        <begin position="1052"/>
        <end position="1077"/>
    </location>
</feature>
<dbReference type="PANTHER" id="PTHR12634:SF8">
    <property type="entry name" value="FIERY MOUNTAIN, ISOFORM D"/>
    <property type="match status" value="1"/>
</dbReference>
<sequence>MYWNDTTSRIDSILQEKDVTLEMILDEDDVLQECIGNNESLIRFLTKDEIIIKMLTMMTIEPESNDNEMENYKYANTICEILTHDGNLFSNLIATNRKYLLILWSFLDHSCRNEISVLSEQQQQQEQQQSTETEENLSIDKKEESNDENVDKNENEKNEESGDKNENKIEDKETPSNNEDKVDGKSDNQEFETKTDEKQPLTTTTTTTKSTNEQSLNPLLASFFTKVFAYIFMHDTEPVLEFLITRNHPNDLVTVILKHIQTSAIMDFIYKTWKYINVDRYNQINQLTNEIKETLNGTTIIIKNDDDDNDKDNDDEQQHQQQQQQESSINLKFNNLLIENEFINKLIDMFQNPDLESEQQNVAQLISDMIRLKREVLINAKPAQQEIMIKFDLESENTIKRLLNNMFECRTKNSIVNGLKIIQVLLQYNLEYQNMVTQQEAQLSSMIEKVSKKPSTDPMSDDDNDDELEPMPKFLKQQSSLNVSRMFERVVEKIMDFPTEETQSEHLTQCVRNCSKALIERLEDFVAILIDSPYCEPMKTTAGIIEKPLGFIRLEVVHLFVALFATSDFQIMKKCSQLNVLKILTDQFFAYPLNNQLHKYYLQIICYIFQNYHNYKIIYDKHHQTPSNNNIDNIEQTSNDENQSSDQPHNNDDNKDKEKISYFLNRFEITKTLVEQILKDCHLIEKILDNFAEESIPIKSYELKNIDDKKQCSDQVDEKLESKENNQSSSNVDEQKKENVEDVIMEEQNESETKKSITDETIIVSKKPKLISRPGYMGHLRLIANTLNERCNENLLRECSLEEMMPQWKEFVKGKLEKLNQLITAELVPESKCNPLIDPILNEESEFLAYKDEEFTMNNMISEPKPLPDFSNQNLDINEALKLNNNIINDIEKFWENPSEDFESLEKYFECSTRNSQEINKKLANPDDIDDPWANDDSFNISSNDKQSTADEQWPKRSEFLIQECFASFDSNETNQKISDGIGLQNLEDYFTDIDVFNNSETMNISNTIEQQNPWGPTMQCSSSNSKIVNDEGWADFLNDPFASSPMVSIMNKPQQQQSKESLNNNEIESTTESTAAHVNDDSVDKSNNVEEDLFVANIKSSSSPTKNNENNDKEDSQMVANTSMNEDDPFNNSNE</sequence>
<dbReference type="OrthoDB" id="295029at2759"/>
<dbReference type="FunCoup" id="A0A6P6XVA9">
    <property type="interactions" value="1090"/>
</dbReference>
<dbReference type="Pfam" id="PF04499">
    <property type="entry name" value="SAPS"/>
    <property type="match status" value="1"/>
</dbReference>
<dbReference type="GO" id="GO:0005634">
    <property type="term" value="C:nucleus"/>
    <property type="evidence" value="ECO:0007669"/>
    <property type="project" value="TreeGrafter"/>
</dbReference>
<feature type="compositionally biased region" description="Polar residues" evidence="3">
    <location>
        <begin position="938"/>
        <end position="951"/>
    </location>
</feature>
<evidence type="ECO:0000256" key="2">
    <source>
        <dbReference type="ARBA" id="ARBA00023306"/>
    </source>
</evidence>
<feature type="region of interest" description="Disordered" evidence="3">
    <location>
        <begin position="122"/>
        <end position="212"/>
    </location>
</feature>
<proteinExistence type="inferred from homology"/>
<reference evidence="5" key="1">
    <citation type="submission" date="2025-08" db="UniProtKB">
        <authorList>
            <consortium name="RefSeq"/>
        </authorList>
    </citation>
    <scope>IDENTIFICATION</scope>
    <source>
        <strain evidence="5">Airmid</strain>
    </source>
</reference>
<comment type="similarity">
    <text evidence="1">Belongs to the SAPS family.</text>
</comment>
<dbReference type="InParanoid" id="A0A6P6XVA9"/>
<evidence type="ECO:0000256" key="1">
    <source>
        <dbReference type="ARBA" id="ARBA00006180"/>
    </source>
</evidence>
<feature type="compositionally biased region" description="Low complexity" evidence="3">
    <location>
        <begin position="122"/>
        <end position="131"/>
    </location>
</feature>
<evidence type="ECO:0000313" key="4">
    <source>
        <dbReference type="Proteomes" id="UP000515146"/>
    </source>
</evidence>
<feature type="region of interest" description="Disordered" evidence="3">
    <location>
        <begin position="714"/>
        <end position="740"/>
    </location>
</feature>
<feature type="region of interest" description="Disordered" evidence="3">
    <location>
        <begin position="448"/>
        <end position="469"/>
    </location>
</feature>
<dbReference type="GO" id="GO:0005829">
    <property type="term" value="C:cytosol"/>
    <property type="evidence" value="ECO:0007669"/>
    <property type="project" value="TreeGrafter"/>
</dbReference>
<protein>
    <submittedName>
        <fullName evidence="5">Protein NRDE2 homolog</fullName>
    </submittedName>
</protein>
<feature type="region of interest" description="Disordered" evidence="3">
    <location>
        <begin position="1052"/>
        <end position="1136"/>
    </location>
</feature>
<gene>
    <name evidence="5" type="primary">LOC113791322</name>
</gene>
<keyword evidence="4" id="KW-1185">Reference proteome</keyword>
<dbReference type="PANTHER" id="PTHR12634">
    <property type="entry name" value="SIT4 YEAST -ASSOCIATING PROTEIN-RELATED"/>
    <property type="match status" value="1"/>
</dbReference>
<feature type="compositionally biased region" description="Basic and acidic residues" evidence="3">
    <location>
        <begin position="138"/>
        <end position="199"/>
    </location>
</feature>
<feature type="compositionally biased region" description="Basic and acidic residues" evidence="3">
    <location>
        <begin position="1079"/>
        <end position="1089"/>
    </location>
</feature>
<dbReference type="CTD" id="38714"/>
<dbReference type="AlphaFoldDB" id="A0A6P6XVA9"/>
<dbReference type="InterPro" id="IPR007587">
    <property type="entry name" value="SAPS"/>
</dbReference>
<feature type="compositionally biased region" description="Low complexity" evidence="3">
    <location>
        <begin position="200"/>
        <end position="211"/>
    </location>
</feature>
<evidence type="ECO:0000313" key="5">
    <source>
        <dbReference type="RefSeq" id="XP_027196888.1"/>
    </source>
</evidence>
<feature type="region of interest" description="Disordered" evidence="3">
    <location>
        <begin position="302"/>
        <end position="327"/>
    </location>
</feature>
<dbReference type="GO" id="GO:0019903">
    <property type="term" value="F:protein phosphatase binding"/>
    <property type="evidence" value="ECO:0007669"/>
    <property type="project" value="InterPro"/>
</dbReference>
<feature type="compositionally biased region" description="Acidic residues" evidence="3">
    <location>
        <begin position="459"/>
        <end position="469"/>
    </location>
</feature>
<dbReference type="KEGG" id="dpte:113791322"/>
<dbReference type="GO" id="GO:0019888">
    <property type="term" value="F:protein phosphatase regulator activity"/>
    <property type="evidence" value="ECO:0007669"/>
    <property type="project" value="TreeGrafter"/>
</dbReference>
<feature type="compositionally biased region" description="Polar residues" evidence="3">
    <location>
        <begin position="1119"/>
        <end position="1136"/>
    </location>
</feature>
<name>A0A6P6XVA9_DERPT</name>
<accession>A0A6P6XVA9</accession>
<feature type="compositionally biased region" description="Basic and acidic residues" evidence="3">
    <location>
        <begin position="714"/>
        <end position="724"/>
    </location>
</feature>
<keyword evidence="2" id="KW-0131">Cell cycle</keyword>
<feature type="region of interest" description="Disordered" evidence="3">
    <location>
        <begin position="923"/>
        <end position="953"/>
    </location>
</feature>
<dbReference type="Proteomes" id="UP000515146">
    <property type="component" value="Unplaced"/>
</dbReference>
<feature type="region of interest" description="Disordered" evidence="3">
    <location>
        <begin position="628"/>
        <end position="656"/>
    </location>
</feature>
<feature type="compositionally biased region" description="Polar residues" evidence="3">
    <location>
        <begin position="1099"/>
        <end position="1109"/>
    </location>
</feature>